<dbReference type="GO" id="GO:0005886">
    <property type="term" value="C:plasma membrane"/>
    <property type="evidence" value="ECO:0007669"/>
    <property type="project" value="UniProtKB-SubCell"/>
</dbReference>
<feature type="transmembrane region" description="Helical" evidence="8">
    <location>
        <begin position="52"/>
        <end position="71"/>
    </location>
</feature>
<accession>A0A5C0UCQ9</accession>
<name>A0A5C0UCQ9_9PROT</name>
<dbReference type="SUPFAM" id="SSF103473">
    <property type="entry name" value="MFS general substrate transporter"/>
    <property type="match status" value="1"/>
</dbReference>
<dbReference type="KEGG" id="cip:FZC35_00090"/>
<dbReference type="Pfam" id="PF07690">
    <property type="entry name" value="MFS_1"/>
    <property type="match status" value="1"/>
</dbReference>
<dbReference type="AlphaFoldDB" id="A0A5C0UCQ9"/>
<protein>
    <recommendedName>
        <fullName evidence="11">MFS transporter</fullName>
    </recommendedName>
</protein>
<feature type="transmembrane region" description="Helical" evidence="8">
    <location>
        <begin position="335"/>
        <end position="353"/>
    </location>
</feature>
<comment type="subcellular location">
    <subcellularLocation>
        <location evidence="1">Cell membrane</location>
        <topology evidence="1">Multi-pass membrane protein</topology>
    </subcellularLocation>
</comment>
<evidence type="ECO:0000256" key="2">
    <source>
        <dbReference type="ARBA" id="ARBA00022448"/>
    </source>
</evidence>
<keyword evidence="5" id="KW-0769">Symport</keyword>
<dbReference type="PANTHER" id="PTHR43528:SF1">
    <property type="entry name" value="ALPHA-KETOGLUTARATE PERMEASE"/>
    <property type="match status" value="1"/>
</dbReference>
<evidence type="ECO:0000256" key="1">
    <source>
        <dbReference type="ARBA" id="ARBA00004651"/>
    </source>
</evidence>
<evidence type="ECO:0000313" key="10">
    <source>
        <dbReference type="Proteomes" id="UP000325155"/>
    </source>
</evidence>
<evidence type="ECO:0000256" key="4">
    <source>
        <dbReference type="ARBA" id="ARBA00022692"/>
    </source>
</evidence>
<reference evidence="9 10" key="1">
    <citation type="submission" date="2019-08" db="EMBL/GenBank/DDBJ databases">
        <title>Highly reduced genomes of protist endosymbionts show evolutionary convergence.</title>
        <authorList>
            <person name="George E."/>
            <person name="Husnik F."/>
            <person name="Tashyreva D."/>
            <person name="Prokopchuk G."/>
            <person name="Horak A."/>
            <person name="Kwong W.K."/>
            <person name="Lukes J."/>
            <person name="Keeling P.J."/>
        </authorList>
    </citation>
    <scope>NUCLEOTIDE SEQUENCE [LARGE SCALE GENOMIC DNA]</scope>
    <source>
        <strain evidence="9">1605</strain>
    </source>
</reference>
<dbReference type="InterPro" id="IPR011701">
    <property type="entry name" value="MFS"/>
</dbReference>
<dbReference type="PANTHER" id="PTHR43528">
    <property type="entry name" value="ALPHA-KETOGLUTARATE PERMEASE"/>
    <property type="match status" value="1"/>
</dbReference>
<evidence type="ECO:0000256" key="3">
    <source>
        <dbReference type="ARBA" id="ARBA00022475"/>
    </source>
</evidence>
<dbReference type="Proteomes" id="UP000325155">
    <property type="component" value="Chromosome"/>
</dbReference>
<keyword evidence="7 8" id="KW-0472">Membrane</keyword>
<keyword evidence="10" id="KW-1185">Reference proteome</keyword>
<dbReference type="EMBL" id="CP043315">
    <property type="protein sequence ID" value="QEK37795.1"/>
    <property type="molecule type" value="Genomic_DNA"/>
</dbReference>
<feature type="transmembrane region" description="Helical" evidence="8">
    <location>
        <begin position="141"/>
        <end position="158"/>
    </location>
</feature>
<keyword evidence="6 8" id="KW-1133">Transmembrane helix</keyword>
<gene>
    <name evidence="9" type="ORF">FZC35_00090</name>
</gene>
<dbReference type="OrthoDB" id="9783227at2"/>
<dbReference type="GO" id="GO:0015293">
    <property type="term" value="F:symporter activity"/>
    <property type="evidence" value="ECO:0007669"/>
    <property type="project" value="UniProtKB-KW"/>
</dbReference>
<keyword evidence="4 8" id="KW-0812">Transmembrane</keyword>
<keyword evidence="2" id="KW-0813">Transport</keyword>
<evidence type="ECO:0008006" key="11">
    <source>
        <dbReference type="Google" id="ProtNLM"/>
    </source>
</evidence>
<evidence type="ECO:0000256" key="8">
    <source>
        <dbReference type="SAM" id="Phobius"/>
    </source>
</evidence>
<evidence type="ECO:0000256" key="5">
    <source>
        <dbReference type="ARBA" id="ARBA00022847"/>
    </source>
</evidence>
<dbReference type="InterPro" id="IPR051084">
    <property type="entry name" value="H+-coupled_symporters"/>
</dbReference>
<keyword evidence="3" id="KW-1003">Cell membrane</keyword>
<evidence type="ECO:0000256" key="6">
    <source>
        <dbReference type="ARBA" id="ARBA00022989"/>
    </source>
</evidence>
<feature type="transmembrane region" description="Helical" evidence="8">
    <location>
        <begin position="191"/>
        <end position="211"/>
    </location>
</feature>
<feature type="transmembrane region" description="Helical" evidence="8">
    <location>
        <begin position="108"/>
        <end position="129"/>
    </location>
</feature>
<feature type="transmembrane region" description="Helical" evidence="8">
    <location>
        <begin position="223"/>
        <end position="244"/>
    </location>
</feature>
<dbReference type="Gene3D" id="1.20.1250.20">
    <property type="entry name" value="MFS general substrate transporter like domains"/>
    <property type="match status" value="1"/>
</dbReference>
<dbReference type="InterPro" id="IPR036259">
    <property type="entry name" value="MFS_trans_sf"/>
</dbReference>
<evidence type="ECO:0000256" key="7">
    <source>
        <dbReference type="ARBA" id="ARBA00023136"/>
    </source>
</evidence>
<organism evidence="9 10">
    <name type="scientific">Candidatus Cytomitobacter indipagum</name>
    <dbReference type="NCBI Taxonomy" id="2601575"/>
    <lineage>
        <taxon>Bacteria</taxon>
        <taxon>Pseudomonadati</taxon>
        <taxon>Pseudomonadota</taxon>
        <taxon>Alphaproteobacteria</taxon>
        <taxon>Holosporales</taxon>
        <taxon>Holosporaceae</taxon>
        <taxon>Candidatus Cytomitobacter</taxon>
    </lineage>
</organism>
<feature type="transmembrane region" description="Helical" evidence="8">
    <location>
        <begin position="20"/>
        <end position="40"/>
    </location>
</feature>
<sequence length="368" mass="41898">MQLSYFISKVFFPENFNSMFYLFSAGYAARFFGIFAISFFRHDQEKILKASLLIVSVSSLIISIMPTYQSIGLVSTYVLITLRLLQSISYAVEFPSAVCIASESSSKIGLVISSATVGSILANLSPWILLLFFNSQQILDFYWRIPFMISGALGLILFRSRSVNYEMIERVRKSMSQFNFISHSKGILNSINTLLFPGFLIIAYMCLPQFYTKYGYSDLYFIYKYKLIMLVFSIICVSIIGKLMDSNKNKIFNESGILHVHRYFVILWTAIASLSLMCKFGAILLMAFMQFCIAFSFQYGLKNMRSQCRGSIFASIIAYNTSMFIGSFASSFISFAYMIIIPLSLGSLFAFQINKNFKNTDLKTNQQD</sequence>
<proteinExistence type="predicted"/>
<evidence type="ECO:0000313" key="9">
    <source>
        <dbReference type="EMBL" id="QEK37795.1"/>
    </source>
</evidence>